<dbReference type="InterPro" id="IPR009091">
    <property type="entry name" value="RCC1/BLIP-II"/>
</dbReference>
<organism evidence="2 3">
    <name type="scientific">Triplophysa rosa</name>
    <name type="common">Cave loach</name>
    <dbReference type="NCBI Taxonomy" id="992332"/>
    <lineage>
        <taxon>Eukaryota</taxon>
        <taxon>Metazoa</taxon>
        <taxon>Chordata</taxon>
        <taxon>Craniata</taxon>
        <taxon>Vertebrata</taxon>
        <taxon>Euteleostomi</taxon>
        <taxon>Actinopterygii</taxon>
        <taxon>Neopterygii</taxon>
        <taxon>Teleostei</taxon>
        <taxon>Ostariophysi</taxon>
        <taxon>Cypriniformes</taxon>
        <taxon>Nemacheilidae</taxon>
        <taxon>Triplophysa</taxon>
    </lineage>
</organism>
<dbReference type="EMBL" id="JAFHDT010000060">
    <property type="protein sequence ID" value="KAI7790643.1"/>
    <property type="molecule type" value="Genomic_DNA"/>
</dbReference>
<feature type="repeat" description="RCC1" evidence="1">
    <location>
        <begin position="195"/>
        <end position="246"/>
    </location>
</feature>
<feature type="repeat" description="RCC1" evidence="1">
    <location>
        <begin position="247"/>
        <end position="324"/>
    </location>
</feature>
<protein>
    <recommendedName>
        <fullName evidence="4">RCC1 domain-containing protein 1</fullName>
    </recommendedName>
</protein>
<dbReference type="InterPro" id="IPR000408">
    <property type="entry name" value="Reg_chr_condens"/>
</dbReference>
<evidence type="ECO:0000313" key="2">
    <source>
        <dbReference type="EMBL" id="KAI7790643.1"/>
    </source>
</evidence>
<feature type="repeat" description="RCC1" evidence="1">
    <location>
        <begin position="325"/>
        <end position="378"/>
    </location>
</feature>
<dbReference type="PROSITE" id="PS50012">
    <property type="entry name" value="RCC1_3"/>
    <property type="match status" value="3"/>
</dbReference>
<dbReference type="InterPro" id="IPR052830">
    <property type="entry name" value="RCC1_domain-containing"/>
</dbReference>
<dbReference type="PROSITE" id="PS00626">
    <property type="entry name" value="RCC1_2"/>
    <property type="match status" value="2"/>
</dbReference>
<keyword evidence="3" id="KW-1185">Reference proteome</keyword>
<evidence type="ECO:0000256" key="1">
    <source>
        <dbReference type="PROSITE-ProRule" id="PRU00235"/>
    </source>
</evidence>
<evidence type="ECO:0008006" key="4">
    <source>
        <dbReference type="Google" id="ProtNLM"/>
    </source>
</evidence>
<dbReference type="SUPFAM" id="SSF50985">
    <property type="entry name" value="RCC1/BLIP-II"/>
    <property type="match status" value="1"/>
</dbReference>
<dbReference type="PANTHER" id="PTHR46849:SF1">
    <property type="entry name" value="RCC1 DOMAIN-CONTAINING PROTEIN 1"/>
    <property type="match status" value="1"/>
</dbReference>
<accession>A0A9W7T653</accession>
<evidence type="ECO:0000313" key="3">
    <source>
        <dbReference type="Proteomes" id="UP001059041"/>
    </source>
</evidence>
<dbReference type="Proteomes" id="UP001059041">
    <property type="component" value="Unassembled WGS sequence"/>
</dbReference>
<proteinExistence type="predicted"/>
<sequence>MDHNEKLARGQSLSKYFVLYYVLACQEGERMNWFGFGFNGFGQIIAADVKCKVSTPVLLSDARGSDCRVSGSWSSRAAVIHTDSGSRVCVSGFLRGSSGQVCVPESEGCTDASISERHVTVSFTRRVECWEIQQAQNRLVWSREQESSGQDVALPLVPGGYVVPRPPFFRPLCAKLCAVSLALGTEHAVLLTASGTVFTWGSGSHGQLGHGHLTSQEEAQVVEALWGVQIAAVSAGGWHSASVSAGGDLYMWGWNESGQLGLPSQSVEEEKLRARRPVNQAEEKNKDDVFISIQAFPALVDIPQVSEIIRVACGSRHTAAVTGTGDLYTWGWGSYGQLGHDTERSTDEPALVKYFHSHDMRVRDVVCGLWNTYVSAVPEEPSSHKHTHTE</sequence>
<dbReference type="PANTHER" id="PTHR46849">
    <property type="entry name" value="RCC1 DOMAIN-CONTAINING PROTEIN 1"/>
    <property type="match status" value="1"/>
</dbReference>
<dbReference type="Gene3D" id="2.130.10.30">
    <property type="entry name" value="Regulator of chromosome condensation 1/beta-lactamase-inhibitor protein II"/>
    <property type="match status" value="1"/>
</dbReference>
<reference evidence="2" key="1">
    <citation type="submission" date="2021-02" db="EMBL/GenBank/DDBJ databases">
        <title>Comparative genomics reveals that relaxation of natural selection precedes convergent phenotypic evolution of cavefish.</title>
        <authorList>
            <person name="Peng Z."/>
        </authorList>
    </citation>
    <scope>NUCLEOTIDE SEQUENCE</scope>
    <source>
        <tissue evidence="2">Muscle</tissue>
    </source>
</reference>
<gene>
    <name evidence="2" type="ORF">IRJ41_013156</name>
</gene>
<comment type="caution">
    <text evidence="2">The sequence shown here is derived from an EMBL/GenBank/DDBJ whole genome shotgun (WGS) entry which is preliminary data.</text>
</comment>
<dbReference type="Pfam" id="PF00415">
    <property type="entry name" value="RCC1"/>
    <property type="match status" value="3"/>
</dbReference>
<dbReference type="AlphaFoldDB" id="A0A9W7T653"/>
<name>A0A9W7T653_TRIRA</name>
<dbReference type="PRINTS" id="PR00633">
    <property type="entry name" value="RCCNDNSATION"/>
</dbReference>